<sequence length="1056" mass="118185">MNVPSFTSFPSFDPDSGPSKPPLTAPSKSKSETDRHHKRKKDKDKKDKSKRDKKDRSADHSILDDERLKAEEDRKRTEKPVYFSDRKGDSLNVRYGGLHAGDVPKYRLYAGGKKILGLGHAWTATYRSSKGIEVTVGGAVGGRRRMPTLTDSSSRALLAAPPTRSMLPSAVQYKYEEVDGFLRLPSRKGREADQPYREITLAKNDSDSESSDDMADEGSSSEDEDFMPLTAHQQTLKSLEQQITSDPSSVSTWLSLLSQTLSTVPHNSKNATKARSEISLSILSRALSSDTRNGTSKELRLKHLRAGEELWHESKLRAEWEDALKMGEADVWMEWLEWRIRKAVKGIDGIVDDAQRVLRSLGDSEDGEMSKLRVVWRVAVMLHHAGYMERATALFQAQAELTFEVPQSLYGLPLETLLDSLEEFWESEAPRVGEVDARGWAVWVSSGSPEVNASSSTAANPSPQSVSSDPYLKWWHEETHQDRTMRVPSRSADEDADPYATILFSDNRPLLLSLQSQRAKNAFRLIWLSLLGLNVPGLSASLSLDDLGNYDDRWSLAHLTTPASFDAIFPSGEESRITSDAQSGVIIGREKQYASGFGPVKNWHLGVAGPLESVGNQTCGLWTSAEVLSVDVGFVRRVFQQLKCGPQDSDWDCLTLAFEAALSVKSALKCSRAFLSIADDSLPHWAAHARLERLRGRLVDARKIYQTVLTSSPAPSLSRTGTSQLWWDWVEMEWLDKSSDVALRSIMRAVGVEGTSGVMILRAKLALEQAFKESEHLSWKEREAWVKLRGLLELLTSSPAAALLTFDEYLLNDRAYTEGGVAHESLMVASLLIIYHHGVTLRNPTPPAILRERLETAIDLYPSNTVIIGMFLEAEKGRGVWGGVRGLLGETTADGVGKEKDVSRRVMEVWVASWEKGRWEAEKERTRSGLIAAVDQERTRGSPIIRRTFIEFEIRMGELQRAKKMLYAAIGDCPLEKEFYLLAFGPLRSVFTSHELNAFADIMAERGIRTRIALDELLEGWKEARQVNLDVEMRAPDSEDDELEHNAKELRRLRPY</sequence>
<dbReference type="PANTHER" id="PTHR13471:SF0">
    <property type="entry name" value="NUCLEAR EXOSOME REGULATOR NRDE2"/>
    <property type="match status" value="1"/>
</dbReference>
<accession>A0A165ZF74</accession>
<dbReference type="EMBL" id="KV417678">
    <property type="protein sequence ID" value="KZP10524.1"/>
    <property type="molecule type" value="Genomic_DNA"/>
</dbReference>
<feature type="compositionally biased region" description="Low complexity" evidence="4">
    <location>
        <begin position="1"/>
        <end position="18"/>
    </location>
</feature>
<proteinExistence type="inferred from homology"/>
<comment type="subcellular location">
    <subcellularLocation>
        <location evidence="1">Nucleus</location>
    </subcellularLocation>
</comment>
<dbReference type="GO" id="GO:0071013">
    <property type="term" value="C:catalytic step 2 spliceosome"/>
    <property type="evidence" value="ECO:0007669"/>
    <property type="project" value="TreeGrafter"/>
</dbReference>
<evidence type="ECO:0000313" key="5">
    <source>
        <dbReference type="EMBL" id="KZP10524.1"/>
    </source>
</evidence>
<evidence type="ECO:0008006" key="7">
    <source>
        <dbReference type="Google" id="ProtNLM"/>
    </source>
</evidence>
<dbReference type="GO" id="GO:0031048">
    <property type="term" value="P:regulatory ncRNA-mediated heterochromatin formation"/>
    <property type="evidence" value="ECO:0007669"/>
    <property type="project" value="TreeGrafter"/>
</dbReference>
<evidence type="ECO:0000256" key="1">
    <source>
        <dbReference type="ARBA" id="ARBA00004123"/>
    </source>
</evidence>
<protein>
    <recommendedName>
        <fullName evidence="7">DUF1740-domain-containing protein</fullName>
    </recommendedName>
</protein>
<dbReference type="PANTHER" id="PTHR13471">
    <property type="entry name" value="TETRATRICOPEPTIDE-LIKE HELICAL"/>
    <property type="match status" value="1"/>
</dbReference>
<name>A0A165ZF74_9AGAM</name>
<keyword evidence="3" id="KW-0539">Nucleus</keyword>
<evidence type="ECO:0000256" key="4">
    <source>
        <dbReference type="SAM" id="MobiDB-lite"/>
    </source>
</evidence>
<feature type="region of interest" description="Disordered" evidence="4">
    <location>
        <begin position="1"/>
        <end position="87"/>
    </location>
</feature>
<dbReference type="InterPro" id="IPR013633">
    <property type="entry name" value="NRDE-2"/>
</dbReference>
<dbReference type="Proteomes" id="UP000076532">
    <property type="component" value="Unassembled WGS sequence"/>
</dbReference>
<dbReference type="STRING" id="436010.A0A165ZF74"/>
<feature type="compositionally biased region" description="Basic and acidic residues" evidence="4">
    <location>
        <begin position="44"/>
        <end position="87"/>
    </location>
</feature>
<feature type="compositionally biased region" description="Acidic residues" evidence="4">
    <location>
        <begin position="207"/>
        <end position="225"/>
    </location>
</feature>
<evidence type="ECO:0000256" key="2">
    <source>
        <dbReference type="ARBA" id="ARBA00009265"/>
    </source>
</evidence>
<reference evidence="5 6" key="1">
    <citation type="journal article" date="2016" name="Mol. Biol. Evol.">
        <title>Comparative Genomics of Early-Diverging Mushroom-Forming Fungi Provides Insights into the Origins of Lignocellulose Decay Capabilities.</title>
        <authorList>
            <person name="Nagy L.G."/>
            <person name="Riley R."/>
            <person name="Tritt A."/>
            <person name="Adam C."/>
            <person name="Daum C."/>
            <person name="Floudas D."/>
            <person name="Sun H."/>
            <person name="Yadav J.S."/>
            <person name="Pangilinan J."/>
            <person name="Larsson K.H."/>
            <person name="Matsuura K."/>
            <person name="Barry K."/>
            <person name="Labutti K."/>
            <person name="Kuo R."/>
            <person name="Ohm R.A."/>
            <person name="Bhattacharya S.S."/>
            <person name="Shirouzu T."/>
            <person name="Yoshinaga Y."/>
            <person name="Martin F.M."/>
            <person name="Grigoriev I.V."/>
            <person name="Hibbett D.S."/>
        </authorList>
    </citation>
    <scope>NUCLEOTIDE SEQUENCE [LARGE SCALE GENOMIC DNA]</scope>
    <source>
        <strain evidence="5 6">CBS 109695</strain>
    </source>
</reference>
<organism evidence="5 6">
    <name type="scientific">Athelia psychrophila</name>
    <dbReference type="NCBI Taxonomy" id="1759441"/>
    <lineage>
        <taxon>Eukaryota</taxon>
        <taxon>Fungi</taxon>
        <taxon>Dikarya</taxon>
        <taxon>Basidiomycota</taxon>
        <taxon>Agaricomycotina</taxon>
        <taxon>Agaricomycetes</taxon>
        <taxon>Agaricomycetidae</taxon>
        <taxon>Atheliales</taxon>
        <taxon>Atheliaceae</taxon>
        <taxon>Athelia</taxon>
    </lineage>
</organism>
<feature type="region of interest" description="Disordered" evidence="4">
    <location>
        <begin position="189"/>
        <end position="225"/>
    </location>
</feature>
<dbReference type="GO" id="GO:1902369">
    <property type="term" value="P:negative regulation of RNA catabolic process"/>
    <property type="evidence" value="ECO:0007669"/>
    <property type="project" value="TreeGrafter"/>
</dbReference>
<dbReference type="Pfam" id="PF08424">
    <property type="entry name" value="NRDE-2"/>
    <property type="match status" value="1"/>
</dbReference>
<dbReference type="OrthoDB" id="297219at2759"/>
<evidence type="ECO:0000256" key="3">
    <source>
        <dbReference type="ARBA" id="ARBA00023242"/>
    </source>
</evidence>
<gene>
    <name evidence="5" type="ORF">FIBSPDRAFT_838363</name>
</gene>
<dbReference type="AlphaFoldDB" id="A0A165ZF74"/>
<keyword evidence="6" id="KW-1185">Reference proteome</keyword>
<evidence type="ECO:0000313" key="6">
    <source>
        <dbReference type="Proteomes" id="UP000076532"/>
    </source>
</evidence>
<comment type="similarity">
    <text evidence="2">Belongs to the NRDE2 family.</text>
</comment>